<evidence type="ECO:0000256" key="2">
    <source>
        <dbReference type="ARBA" id="ARBA00023125"/>
    </source>
</evidence>
<dbReference type="PROSITE" id="PS51736">
    <property type="entry name" value="RECOMBINASES_3"/>
    <property type="match status" value="1"/>
</dbReference>
<keyword evidence="9" id="KW-1185">Reference proteome</keyword>
<evidence type="ECO:0000256" key="4">
    <source>
        <dbReference type="PROSITE-ProRule" id="PRU10137"/>
    </source>
</evidence>
<feature type="coiled-coil region" evidence="5">
    <location>
        <begin position="363"/>
        <end position="432"/>
    </location>
</feature>
<dbReference type="CDD" id="cd00338">
    <property type="entry name" value="Ser_Recombinase"/>
    <property type="match status" value="1"/>
</dbReference>
<keyword evidence="3" id="KW-0233">DNA recombination</keyword>
<reference evidence="9" key="1">
    <citation type="submission" date="2017-09" db="EMBL/GenBank/DDBJ databases">
        <authorList>
            <person name="Varghese N."/>
            <person name="Submissions S."/>
        </authorList>
    </citation>
    <scope>NUCLEOTIDE SEQUENCE [LARGE SCALE GENOMIC DNA]</scope>
    <source>
        <strain evidence="9">MSL47</strain>
    </source>
</reference>
<protein>
    <submittedName>
        <fullName evidence="8">Site-specific DNA recombinase</fullName>
    </submittedName>
</protein>
<organism evidence="8 9">
    <name type="scientific">Orenia metallireducens</name>
    <dbReference type="NCBI Taxonomy" id="1413210"/>
    <lineage>
        <taxon>Bacteria</taxon>
        <taxon>Bacillati</taxon>
        <taxon>Bacillota</taxon>
        <taxon>Clostridia</taxon>
        <taxon>Halanaerobiales</taxon>
        <taxon>Halobacteroidaceae</taxon>
        <taxon>Orenia</taxon>
    </lineage>
</organism>
<dbReference type="OrthoDB" id="1094757at2"/>
<dbReference type="InterPro" id="IPR006119">
    <property type="entry name" value="Resolv_N"/>
</dbReference>
<dbReference type="GO" id="GO:0003677">
    <property type="term" value="F:DNA binding"/>
    <property type="evidence" value="ECO:0007669"/>
    <property type="project" value="UniProtKB-KW"/>
</dbReference>
<evidence type="ECO:0000313" key="8">
    <source>
        <dbReference type="EMBL" id="SNY44430.1"/>
    </source>
</evidence>
<feature type="active site" description="O-(5'-phospho-DNA)-serine intermediate" evidence="4">
    <location>
        <position position="11"/>
    </location>
</feature>
<dbReference type="RefSeq" id="WP_097019290.1">
    <property type="nucleotide sequence ID" value="NZ_OBDZ01000034.1"/>
</dbReference>
<dbReference type="Proteomes" id="UP000219573">
    <property type="component" value="Unassembled WGS sequence"/>
</dbReference>
<keyword evidence="2" id="KW-0238">DNA-binding</keyword>
<gene>
    <name evidence="8" type="ORF">SAMN06265827_13433</name>
</gene>
<dbReference type="InterPro" id="IPR011109">
    <property type="entry name" value="DNA_bind_recombinase_dom"/>
</dbReference>
<dbReference type="GO" id="GO:0015074">
    <property type="term" value="P:DNA integration"/>
    <property type="evidence" value="ECO:0007669"/>
    <property type="project" value="UniProtKB-KW"/>
</dbReference>
<dbReference type="PANTHER" id="PTHR30461">
    <property type="entry name" value="DNA-INVERTASE FROM LAMBDOID PROPHAGE"/>
    <property type="match status" value="1"/>
</dbReference>
<keyword evidence="1" id="KW-0229">DNA integration</keyword>
<dbReference type="InterPro" id="IPR050639">
    <property type="entry name" value="SSR_resolvase"/>
</dbReference>
<sequence length="482" mass="55974">MKKAVIYARVSSKIQVEEGLSIDAQISQLRDYAVENGYEVVAEYVDKGESAKTADRPQFQQMIKDIKNDKGNYDAVLIHKTDRFARNREDSIVYKSLLRRDCEVDVIAIKEDFGEGPIGKMIEGILEVIAEFYSENLAREVEKGQREKAKAGQAVGKPPIGYIIGEDGKYQIQEQEAEIVKYIFQEYIDGKGTQKIALALQENEHDFSLEKSTGEIMKWNNLTILRILQNNAYIGTFEWQDIKIENNHSPIISKSDFKLVQDLTQKRKTRRNYDKYDPYLLQGVLKCYECHGTMHRQFSRQTLASGKVKTYVYARCTNHGKYNNCYGNSNNMDKIEKYFIQALESVSRGEVDINKLNILVSQTDSLEKKYESIKDKLNNFDKQFERQMKAYEAGVINLKQLQSYKDRLKEEKEELLTEFKTLENKIKEKTIDEESFMTTLRDVIETLKSHSPIQRKKNAVSRIIKEVRVSSKKNLIEVVYKW</sequence>
<dbReference type="SUPFAM" id="SSF53041">
    <property type="entry name" value="Resolvase-like"/>
    <property type="match status" value="1"/>
</dbReference>
<dbReference type="Pfam" id="PF13408">
    <property type="entry name" value="Zn_ribbon_recom"/>
    <property type="match status" value="1"/>
</dbReference>
<dbReference type="Pfam" id="PF07508">
    <property type="entry name" value="Recombinase"/>
    <property type="match status" value="1"/>
</dbReference>
<dbReference type="Pfam" id="PF00239">
    <property type="entry name" value="Resolvase"/>
    <property type="match status" value="1"/>
</dbReference>
<dbReference type="InterPro" id="IPR036162">
    <property type="entry name" value="Resolvase-like_N_sf"/>
</dbReference>
<evidence type="ECO:0000313" key="9">
    <source>
        <dbReference type="Proteomes" id="UP000219573"/>
    </source>
</evidence>
<evidence type="ECO:0000256" key="1">
    <source>
        <dbReference type="ARBA" id="ARBA00022908"/>
    </source>
</evidence>
<dbReference type="Gene3D" id="3.90.1750.20">
    <property type="entry name" value="Putative Large Serine Recombinase, Chain B, Domain 2"/>
    <property type="match status" value="1"/>
</dbReference>
<feature type="domain" description="Recombinase" evidence="7">
    <location>
        <begin position="159"/>
        <end position="270"/>
    </location>
</feature>
<evidence type="ECO:0000256" key="3">
    <source>
        <dbReference type="ARBA" id="ARBA00023172"/>
    </source>
</evidence>
<dbReference type="SMART" id="SM00857">
    <property type="entry name" value="Resolvase"/>
    <property type="match status" value="1"/>
</dbReference>
<dbReference type="EMBL" id="OBDZ01000034">
    <property type="protein sequence ID" value="SNY44430.1"/>
    <property type="molecule type" value="Genomic_DNA"/>
</dbReference>
<dbReference type="Gene3D" id="3.40.50.1390">
    <property type="entry name" value="Resolvase, N-terminal catalytic domain"/>
    <property type="match status" value="1"/>
</dbReference>
<dbReference type="InterPro" id="IPR006118">
    <property type="entry name" value="Recombinase_CS"/>
</dbReference>
<dbReference type="PROSITE" id="PS51737">
    <property type="entry name" value="RECOMBINASE_DNA_BIND"/>
    <property type="match status" value="1"/>
</dbReference>
<name>A0A285I8X3_9FIRM</name>
<accession>A0A285I8X3</accession>
<evidence type="ECO:0000259" key="7">
    <source>
        <dbReference type="PROSITE" id="PS51737"/>
    </source>
</evidence>
<evidence type="ECO:0000256" key="5">
    <source>
        <dbReference type="SAM" id="Coils"/>
    </source>
</evidence>
<keyword evidence="5" id="KW-0175">Coiled coil</keyword>
<dbReference type="PROSITE" id="PS00397">
    <property type="entry name" value="RECOMBINASES_1"/>
    <property type="match status" value="1"/>
</dbReference>
<dbReference type="GO" id="GO:0000150">
    <property type="term" value="F:DNA strand exchange activity"/>
    <property type="evidence" value="ECO:0007669"/>
    <property type="project" value="InterPro"/>
</dbReference>
<dbReference type="InterPro" id="IPR038109">
    <property type="entry name" value="DNA_bind_recomb_sf"/>
</dbReference>
<dbReference type="InterPro" id="IPR025827">
    <property type="entry name" value="Zn_ribbon_recom_dom"/>
</dbReference>
<proteinExistence type="predicted"/>
<evidence type="ECO:0000259" key="6">
    <source>
        <dbReference type="PROSITE" id="PS51736"/>
    </source>
</evidence>
<dbReference type="AlphaFoldDB" id="A0A285I8X3"/>
<dbReference type="PANTHER" id="PTHR30461:SF23">
    <property type="entry name" value="DNA RECOMBINASE-RELATED"/>
    <property type="match status" value="1"/>
</dbReference>
<feature type="domain" description="Resolvase/invertase-type recombinase catalytic" evidence="6">
    <location>
        <begin position="3"/>
        <end position="152"/>
    </location>
</feature>